<gene>
    <name evidence="2" type="ORF">KZJ38_32185</name>
</gene>
<dbReference type="SUPFAM" id="SSF52218">
    <property type="entry name" value="Flavoproteins"/>
    <property type="match status" value="1"/>
</dbReference>
<dbReference type="Proteomes" id="UP000826462">
    <property type="component" value="Chromosome 2"/>
</dbReference>
<keyword evidence="3" id="KW-1185">Reference proteome</keyword>
<dbReference type="RefSeq" id="WP_219801085.1">
    <property type="nucleotide sequence ID" value="NZ_CP080096.1"/>
</dbReference>
<dbReference type="InterPro" id="IPR029039">
    <property type="entry name" value="Flavoprotein-like_sf"/>
</dbReference>
<proteinExistence type="predicted"/>
<dbReference type="PANTHER" id="PTHR30543:SF21">
    <property type="entry name" value="NAD(P)H-DEPENDENT FMN REDUCTASE LOT6"/>
    <property type="match status" value="1"/>
</dbReference>
<evidence type="ECO:0000259" key="1">
    <source>
        <dbReference type="Pfam" id="PF03358"/>
    </source>
</evidence>
<dbReference type="EMBL" id="CP080096">
    <property type="protein sequence ID" value="QYD71656.1"/>
    <property type="molecule type" value="Genomic_DNA"/>
</dbReference>
<dbReference type="InterPro" id="IPR050712">
    <property type="entry name" value="NAD(P)H-dep_reductase"/>
</dbReference>
<reference evidence="2 3" key="1">
    <citation type="submission" date="2021-07" db="EMBL/GenBank/DDBJ databases">
        <title>Paraburkholderia edwinii protects Aspergillus sp. from phenazines by acting as a toxin sponge.</title>
        <authorList>
            <person name="Dahlstrom K.M."/>
            <person name="Newman D.K."/>
        </authorList>
    </citation>
    <scope>NUCLEOTIDE SEQUENCE [LARGE SCALE GENOMIC DNA]</scope>
    <source>
        <strain evidence="2 3">Pe01</strain>
    </source>
</reference>
<feature type="domain" description="NADPH-dependent FMN reductase-like" evidence="1">
    <location>
        <begin position="4"/>
        <end position="148"/>
    </location>
</feature>
<sequence length="197" mass="21933">MVAIAVIVGSTRESRFSEQPARWIFERLNARSGVEAQWLDLREFPMPFFDQAVLPSWPGRAPYEHAVVKRWAAEIARADGFVIVTPEYNHGSPAVLKNAIDWVNQEWHRKAAAFVSYGAEGGARGVEHLRATLAVLQVAPVQASVHIPASALWQHFQGKDVTSELAALSDKATALIDDLLWWTHALKSAREGEQSRK</sequence>
<evidence type="ECO:0000313" key="2">
    <source>
        <dbReference type="EMBL" id="QYD71656.1"/>
    </source>
</evidence>
<dbReference type="PANTHER" id="PTHR30543">
    <property type="entry name" value="CHROMATE REDUCTASE"/>
    <property type="match status" value="1"/>
</dbReference>
<accession>A0ABX8USR6</accession>
<dbReference type="Gene3D" id="3.40.50.360">
    <property type="match status" value="1"/>
</dbReference>
<organism evidence="2 3">
    <name type="scientific">Paraburkholderia edwinii</name>
    <dbReference type="NCBI Taxonomy" id="2861782"/>
    <lineage>
        <taxon>Bacteria</taxon>
        <taxon>Pseudomonadati</taxon>
        <taxon>Pseudomonadota</taxon>
        <taxon>Betaproteobacteria</taxon>
        <taxon>Burkholderiales</taxon>
        <taxon>Burkholderiaceae</taxon>
        <taxon>Paraburkholderia</taxon>
    </lineage>
</organism>
<dbReference type="Pfam" id="PF03358">
    <property type="entry name" value="FMN_red"/>
    <property type="match status" value="1"/>
</dbReference>
<name>A0ABX8USR6_9BURK</name>
<dbReference type="InterPro" id="IPR005025">
    <property type="entry name" value="FMN_Rdtase-like_dom"/>
</dbReference>
<evidence type="ECO:0000313" key="3">
    <source>
        <dbReference type="Proteomes" id="UP000826462"/>
    </source>
</evidence>
<protein>
    <submittedName>
        <fullName evidence="2">NAD(P)H-dependent oxidoreductase</fullName>
    </submittedName>
</protein>